<dbReference type="Gene3D" id="3.20.20.30">
    <property type="entry name" value="Luciferase-like domain"/>
    <property type="match status" value="1"/>
</dbReference>
<name>A0A5C4W6H1_9ACTN</name>
<evidence type="ECO:0000313" key="2">
    <source>
        <dbReference type="EMBL" id="KAB8192179.1"/>
    </source>
</evidence>
<dbReference type="InterPro" id="IPR019922">
    <property type="entry name" value="Lucif-like_OxRdatse_MSMEG_4141"/>
</dbReference>
<dbReference type="GO" id="GO:0016705">
    <property type="term" value="F:oxidoreductase activity, acting on paired donors, with incorporation or reduction of molecular oxygen"/>
    <property type="evidence" value="ECO:0007669"/>
    <property type="project" value="InterPro"/>
</dbReference>
<dbReference type="InterPro" id="IPR036661">
    <property type="entry name" value="Luciferase-like_sf"/>
</dbReference>
<dbReference type="PANTHER" id="PTHR43244:SF2">
    <property type="entry name" value="CONSERVED HYPOTHETICAL ALANINE AND PROLINE-RICH PROTEIN"/>
    <property type="match status" value="1"/>
</dbReference>
<dbReference type="NCBIfam" id="TIGR03620">
    <property type="entry name" value="F420_MSMEG_4141"/>
    <property type="match status" value="1"/>
</dbReference>
<protein>
    <submittedName>
        <fullName evidence="2">TIGR03620 family F420-dependent LLM class oxidoreductase</fullName>
    </submittedName>
</protein>
<dbReference type="SUPFAM" id="SSF51679">
    <property type="entry name" value="Bacterial luciferase-like"/>
    <property type="match status" value="1"/>
</dbReference>
<dbReference type="AlphaFoldDB" id="A0A5C4W6H1"/>
<gene>
    <name evidence="2" type="ORF">FH608_026130</name>
</gene>
<dbReference type="InterPro" id="IPR011251">
    <property type="entry name" value="Luciferase-like_dom"/>
</dbReference>
<dbReference type="OrthoDB" id="4760590at2"/>
<evidence type="ECO:0000313" key="3">
    <source>
        <dbReference type="Proteomes" id="UP000312512"/>
    </source>
</evidence>
<proteinExistence type="predicted"/>
<dbReference type="Pfam" id="PF00296">
    <property type="entry name" value="Bac_luciferase"/>
    <property type="match status" value="1"/>
</dbReference>
<dbReference type="RefSeq" id="WP_139633250.1">
    <property type="nucleotide sequence ID" value="NZ_VDLX02000010.1"/>
</dbReference>
<dbReference type="EMBL" id="VDLX02000010">
    <property type="protein sequence ID" value="KAB8192179.1"/>
    <property type="molecule type" value="Genomic_DNA"/>
</dbReference>
<dbReference type="PANTHER" id="PTHR43244">
    <property type="match status" value="1"/>
</dbReference>
<sequence length="313" mass="33244">MKSTLPSIGAVGLWVPGMDLRSPAAAAQAAAEVETLGYGALWLSEGLVRDPFMEASRLLDATGSLVVGTGIAVIWGRHPRVIRSQARALLDAHPGRFVLGLGTSHARFVEGVLGLRYERPLTALRDHLERLEEPDPVLELAAVDHGPAPQAPRVLAALGPRALELARDRSDGAFSYLVTPEHTAQARAVLGPDRTLIVEQAVVTGVSTDEARARARAHIAGYLPGAPYRASWRRLGFDDADFADGGSDRLVDALVAIGDDEIATRVSAHLTAGADHVCLQALPANPATLPLDQWRRLAHLTRRSAGAATVPII</sequence>
<dbReference type="InterPro" id="IPR050564">
    <property type="entry name" value="F420-G6PD/mer"/>
</dbReference>
<dbReference type="Proteomes" id="UP000312512">
    <property type="component" value="Unassembled WGS sequence"/>
</dbReference>
<keyword evidence="3" id="KW-1185">Reference proteome</keyword>
<organism evidence="2 3">
    <name type="scientific">Nonomuraea phyllanthi</name>
    <dbReference type="NCBI Taxonomy" id="2219224"/>
    <lineage>
        <taxon>Bacteria</taxon>
        <taxon>Bacillati</taxon>
        <taxon>Actinomycetota</taxon>
        <taxon>Actinomycetes</taxon>
        <taxon>Streptosporangiales</taxon>
        <taxon>Streptosporangiaceae</taxon>
        <taxon>Nonomuraea</taxon>
    </lineage>
</organism>
<accession>A0A5C4W6H1</accession>
<comment type="caution">
    <text evidence="2">The sequence shown here is derived from an EMBL/GenBank/DDBJ whole genome shotgun (WGS) entry which is preliminary data.</text>
</comment>
<reference evidence="2 3" key="1">
    <citation type="submission" date="2019-10" db="EMBL/GenBank/DDBJ databases">
        <title>Nonomuraea sp. nov., isolated from Phyllanthus amarus.</title>
        <authorList>
            <person name="Klykleung N."/>
            <person name="Tanasupawat S."/>
        </authorList>
    </citation>
    <scope>NUCLEOTIDE SEQUENCE [LARGE SCALE GENOMIC DNA]</scope>
    <source>
        <strain evidence="2 3">PA1-10</strain>
    </source>
</reference>
<evidence type="ECO:0000259" key="1">
    <source>
        <dbReference type="Pfam" id="PF00296"/>
    </source>
</evidence>
<feature type="domain" description="Luciferase-like" evidence="1">
    <location>
        <begin position="22"/>
        <end position="240"/>
    </location>
</feature>